<protein>
    <submittedName>
        <fullName evidence="2">Uncharacterized protein</fullName>
    </submittedName>
</protein>
<sequence>MARNENDPGLNGNPIGWDVNPPIDQPIETNPANEENAPKAPKEEQDKTESVSIEANREDKKEANSLIAPPMDSTTDVPCHSTKYMTKQDY</sequence>
<accession>A0ABR0NGI2</accession>
<proteinExistence type="predicted"/>
<name>A0ABR0NGI2_GOSAR</name>
<evidence type="ECO:0000313" key="3">
    <source>
        <dbReference type="Proteomes" id="UP001358586"/>
    </source>
</evidence>
<dbReference type="EMBL" id="JARKNE010000010">
    <property type="protein sequence ID" value="KAK5794115.1"/>
    <property type="molecule type" value="Genomic_DNA"/>
</dbReference>
<feature type="region of interest" description="Disordered" evidence="1">
    <location>
        <begin position="1"/>
        <end position="90"/>
    </location>
</feature>
<reference evidence="2 3" key="1">
    <citation type="submission" date="2023-03" db="EMBL/GenBank/DDBJ databases">
        <title>WGS of Gossypium arboreum.</title>
        <authorList>
            <person name="Yu D."/>
        </authorList>
    </citation>
    <scope>NUCLEOTIDE SEQUENCE [LARGE SCALE GENOMIC DNA]</scope>
    <source>
        <tissue evidence="2">Leaf</tissue>
    </source>
</reference>
<organism evidence="2 3">
    <name type="scientific">Gossypium arboreum</name>
    <name type="common">Tree cotton</name>
    <name type="synonym">Gossypium nanking</name>
    <dbReference type="NCBI Taxonomy" id="29729"/>
    <lineage>
        <taxon>Eukaryota</taxon>
        <taxon>Viridiplantae</taxon>
        <taxon>Streptophyta</taxon>
        <taxon>Embryophyta</taxon>
        <taxon>Tracheophyta</taxon>
        <taxon>Spermatophyta</taxon>
        <taxon>Magnoliopsida</taxon>
        <taxon>eudicotyledons</taxon>
        <taxon>Gunneridae</taxon>
        <taxon>Pentapetalae</taxon>
        <taxon>rosids</taxon>
        <taxon>malvids</taxon>
        <taxon>Malvales</taxon>
        <taxon>Malvaceae</taxon>
        <taxon>Malvoideae</taxon>
        <taxon>Gossypium</taxon>
    </lineage>
</organism>
<comment type="caution">
    <text evidence="2">The sequence shown here is derived from an EMBL/GenBank/DDBJ whole genome shotgun (WGS) entry which is preliminary data.</text>
</comment>
<keyword evidence="3" id="KW-1185">Reference proteome</keyword>
<dbReference type="Proteomes" id="UP001358586">
    <property type="component" value="Chromosome 10"/>
</dbReference>
<evidence type="ECO:0000256" key="1">
    <source>
        <dbReference type="SAM" id="MobiDB-lite"/>
    </source>
</evidence>
<gene>
    <name evidence="2" type="ORF">PVK06_035318</name>
</gene>
<evidence type="ECO:0000313" key="2">
    <source>
        <dbReference type="EMBL" id="KAK5794115.1"/>
    </source>
</evidence>
<feature type="compositionally biased region" description="Basic and acidic residues" evidence="1">
    <location>
        <begin position="36"/>
        <end position="63"/>
    </location>
</feature>